<keyword evidence="3 9" id="KW-0813">Transport</keyword>
<evidence type="ECO:0000256" key="7">
    <source>
        <dbReference type="ARBA" id="ARBA00022989"/>
    </source>
</evidence>
<feature type="transmembrane region" description="Helical" evidence="9">
    <location>
        <begin position="133"/>
        <end position="151"/>
    </location>
</feature>
<evidence type="ECO:0000313" key="11">
    <source>
        <dbReference type="EMBL" id="MBL4932203.1"/>
    </source>
</evidence>
<dbReference type="PROSITE" id="PS50928">
    <property type="entry name" value="ABC_TM1"/>
    <property type="match status" value="1"/>
</dbReference>
<proteinExistence type="inferred from homology"/>
<dbReference type="GO" id="GO:0055085">
    <property type="term" value="P:transmembrane transport"/>
    <property type="evidence" value="ECO:0007669"/>
    <property type="project" value="InterPro"/>
</dbReference>
<dbReference type="SUPFAM" id="SSF161098">
    <property type="entry name" value="MetI-like"/>
    <property type="match status" value="1"/>
</dbReference>
<feature type="transmembrane region" description="Helical" evidence="9">
    <location>
        <begin position="107"/>
        <end position="127"/>
    </location>
</feature>
<evidence type="ECO:0000256" key="5">
    <source>
        <dbReference type="ARBA" id="ARBA00022729"/>
    </source>
</evidence>
<dbReference type="Pfam" id="PF00528">
    <property type="entry name" value="BPD_transp_1"/>
    <property type="match status" value="1"/>
</dbReference>
<dbReference type="GO" id="GO:0019808">
    <property type="term" value="F:polyamine binding"/>
    <property type="evidence" value="ECO:0007669"/>
    <property type="project" value="InterPro"/>
</dbReference>
<feature type="transmembrane region" description="Helical" evidence="9">
    <location>
        <begin position="272"/>
        <end position="292"/>
    </location>
</feature>
<dbReference type="PRINTS" id="PR00909">
    <property type="entry name" value="SPERMDNBNDNG"/>
</dbReference>
<dbReference type="AlphaFoldDB" id="A0A937K554"/>
<evidence type="ECO:0000256" key="6">
    <source>
        <dbReference type="ARBA" id="ARBA00022764"/>
    </source>
</evidence>
<dbReference type="CDD" id="cd13663">
    <property type="entry name" value="PBP2_PotD_PotF_like_2"/>
    <property type="match status" value="1"/>
</dbReference>
<name>A0A937K554_9CLOT</name>
<dbReference type="InterPro" id="IPR035906">
    <property type="entry name" value="MetI-like_sf"/>
</dbReference>
<dbReference type="EMBL" id="JAESWA010000022">
    <property type="protein sequence ID" value="MBL4932203.1"/>
    <property type="molecule type" value="Genomic_DNA"/>
</dbReference>
<feature type="transmembrane region" description="Helical" evidence="9">
    <location>
        <begin position="234"/>
        <end position="252"/>
    </location>
</feature>
<gene>
    <name evidence="11" type="ORF">JK634_10330</name>
</gene>
<evidence type="ECO:0000256" key="9">
    <source>
        <dbReference type="RuleBase" id="RU363032"/>
    </source>
</evidence>
<dbReference type="PANTHER" id="PTHR30222:SF17">
    <property type="entry name" value="SPERMIDINE_PUTRESCINE-BINDING PERIPLASMIC PROTEIN"/>
    <property type="match status" value="1"/>
</dbReference>
<comment type="similarity">
    <text evidence="9">Belongs to the binding-protein-dependent transport system permease family.</text>
</comment>
<sequence>MMKTLEKISAKVYMFLIYLFLYAPILALIVFSFNSSKSMASWEGFTLKWYQALLDNDKILKALYNTLLVALSSSIISTIVGTIAAIGIYNMRGKTKKLILNINYLPVLNPDIVTGIALMSLFVFLHLTFGFKTLMLAHITFNIPYVILSVLPKLKQMPSNITEAALDLGATPSYAMRKIIIPQITPGIISGFIMAFTMSIDDFVISFFTTGSGVSNLSIEIFSMARRGIKPEINALSTLMFITVLTLLILVNKKDLSKEPVKKNKPSSNKNGNRAMAFALVIILLVTSFAIYGKKKSDRKVLNVFNVGDYIDKELITKFQDETGIKVNYEEYDTNEIMYQKLKGGNSSYDIVVPSDYMLQKMIKEDMVEKLDFNNIPNYKNIDDKFKNLSYDPKNEYSVPYMWGTVGIIYNKTMVTDPVDSWNILWNPKYSKQIMMFDSIRDTMAISLKRLGYSINTTDPKEINEAKEELIKQKPLVKAYVVDEVKDRMIGGEAALATVWSGDAVYMMEQNPDLEYVVPKEGSNKWFDTLVVPKDSPHKEEAEAFINFLCDPQNAKQNVEYIGYSTPNKEAFKLLDEDTQNNPASYPSDELLDKCEVFVDLGDSLKLYDDAWLEIKSN</sequence>
<keyword evidence="4 9" id="KW-0812">Transmembrane</keyword>
<feature type="domain" description="ABC transmembrane type-1" evidence="10">
    <location>
        <begin position="63"/>
        <end position="251"/>
    </location>
</feature>
<evidence type="ECO:0000256" key="2">
    <source>
        <dbReference type="ARBA" id="ARBA00004418"/>
    </source>
</evidence>
<comment type="subcellular location">
    <subcellularLocation>
        <location evidence="9">Cell membrane</location>
        <topology evidence="9">Multi-pass membrane protein</topology>
    </subcellularLocation>
    <subcellularLocation>
        <location evidence="1">Membrane</location>
        <topology evidence="1">Multi-pass membrane protein</topology>
    </subcellularLocation>
    <subcellularLocation>
        <location evidence="2">Periplasm</location>
    </subcellularLocation>
</comment>
<dbReference type="InterPro" id="IPR001188">
    <property type="entry name" value="Sperm_putr-bd"/>
</dbReference>
<evidence type="ECO:0000256" key="8">
    <source>
        <dbReference type="ARBA" id="ARBA00023136"/>
    </source>
</evidence>
<feature type="transmembrane region" description="Helical" evidence="9">
    <location>
        <begin position="179"/>
        <end position="197"/>
    </location>
</feature>
<dbReference type="InterPro" id="IPR006059">
    <property type="entry name" value="SBP"/>
</dbReference>
<reference evidence="11" key="1">
    <citation type="submission" date="2021-01" db="EMBL/GenBank/DDBJ databases">
        <title>Genome public.</title>
        <authorList>
            <person name="Liu C."/>
            <person name="Sun Q."/>
        </authorList>
    </citation>
    <scope>NUCLEOTIDE SEQUENCE</scope>
    <source>
        <strain evidence="11">YIM B02565</strain>
    </source>
</reference>
<dbReference type="SUPFAM" id="SSF53850">
    <property type="entry name" value="Periplasmic binding protein-like II"/>
    <property type="match status" value="1"/>
</dbReference>
<evidence type="ECO:0000256" key="4">
    <source>
        <dbReference type="ARBA" id="ARBA00022692"/>
    </source>
</evidence>
<keyword evidence="12" id="KW-1185">Reference proteome</keyword>
<dbReference type="CDD" id="cd06261">
    <property type="entry name" value="TM_PBP2"/>
    <property type="match status" value="1"/>
</dbReference>
<comment type="caution">
    <text evidence="11">The sequence shown here is derived from an EMBL/GenBank/DDBJ whole genome shotgun (WGS) entry which is preliminary data.</text>
</comment>
<dbReference type="GO" id="GO:0005886">
    <property type="term" value="C:plasma membrane"/>
    <property type="evidence" value="ECO:0007669"/>
    <property type="project" value="UniProtKB-SubCell"/>
</dbReference>
<evidence type="ECO:0000313" key="12">
    <source>
        <dbReference type="Proteomes" id="UP000623681"/>
    </source>
</evidence>
<organism evidence="11 12">
    <name type="scientific">Clostridium paridis</name>
    <dbReference type="NCBI Taxonomy" id="2803863"/>
    <lineage>
        <taxon>Bacteria</taxon>
        <taxon>Bacillati</taxon>
        <taxon>Bacillota</taxon>
        <taxon>Clostridia</taxon>
        <taxon>Eubacteriales</taxon>
        <taxon>Clostridiaceae</taxon>
        <taxon>Clostridium</taxon>
    </lineage>
</organism>
<keyword evidence="8 9" id="KW-0472">Membrane</keyword>
<evidence type="ECO:0000256" key="3">
    <source>
        <dbReference type="ARBA" id="ARBA00022448"/>
    </source>
</evidence>
<accession>A0A937K554</accession>
<protein>
    <submittedName>
        <fullName evidence="11">Extracellular solute-binding protein</fullName>
    </submittedName>
</protein>
<dbReference type="RefSeq" id="WP_202767572.1">
    <property type="nucleotide sequence ID" value="NZ_JAESWA010000022.1"/>
</dbReference>
<evidence type="ECO:0000256" key="1">
    <source>
        <dbReference type="ARBA" id="ARBA00004141"/>
    </source>
</evidence>
<dbReference type="GO" id="GO:0042597">
    <property type="term" value="C:periplasmic space"/>
    <property type="evidence" value="ECO:0007669"/>
    <property type="project" value="UniProtKB-SubCell"/>
</dbReference>
<dbReference type="Pfam" id="PF13416">
    <property type="entry name" value="SBP_bac_8"/>
    <property type="match status" value="1"/>
</dbReference>
<keyword evidence="7 9" id="KW-1133">Transmembrane helix</keyword>
<evidence type="ECO:0000259" key="10">
    <source>
        <dbReference type="PROSITE" id="PS50928"/>
    </source>
</evidence>
<dbReference type="PANTHER" id="PTHR30222">
    <property type="entry name" value="SPERMIDINE/PUTRESCINE-BINDING PERIPLASMIC PROTEIN"/>
    <property type="match status" value="1"/>
</dbReference>
<dbReference type="InterPro" id="IPR000515">
    <property type="entry name" value="MetI-like"/>
</dbReference>
<dbReference type="Gene3D" id="1.10.3720.10">
    <property type="entry name" value="MetI-like"/>
    <property type="match status" value="1"/>
</dbReference>
<keyword evidence="6" id="KW-0574">Periplasm</keyword>
<feature type="transmembrane region" description="Helical" evidence="9">
    <location>
        <begin position="62"/>
        <end position="86"/>
    </location>
</feature>
<feature type="transmembrane region" description="Helical" evidence="9">
    <location>
        <begin position="12"/>
        <end position="33"/>
    </location>
</feature>
<keyword evidence="5" id="KW-0732">Signal</keyword>
<dbReference type="GO" id="GO:0015846">
    <property type="term" value="P:polyamine transport"/>
    <property type="evidence" value="ECO:0007669"/>
    <property type="project" value="InterPro"/>
</dbReference>
<dbReference type="Proteomes" id="UP000623681">
    <property type="component" value="Unassembled WGS sequence"/>
</dbReference>
<dbReference type="Gene3D" id="3.40.190.10">
    <property type="entry name" value="Periplasmic binding protein-like II"/>
    <property type="match status" value="2"/>
</dbReference>